<keyword evidence="1" id="KW-0732">Signal</keyword>
<feature type="signal peptide" evidence="1">
    <location>
        <begin position="1"/>
        <end position="26"/>
    </location>
</feature>
<evidence type="ECO:0000256" key="1">
    <source>
        <dbReference type="SAM" id="SignalP"/>
    </source>
</evidence>
<gene>
    <name evidence="2" type="ORF">ACFPN2_37080</name>
</gene>
<comment type="caution">
    <text evidence="2">The sequence shown here is derived from an EMBL/GenBank/DDBJ whole genome shotgun (WGS) entry which is preliminary data.</text>
</comment>
<keyword evidence="3" id="KW-1185">Reference proteome</keyword>
<reference evidence="3" key="1">
    <citation type="journal article" date="2019" name="Int. J. Syst. Evol. Microbiol.">
        <title>The Global Catalogue of Microorganisms (GCM) 10K type strain sequencing project: providing services to taxonomists for standard genome sequencing and annotation.</title>
        <authorList>
            <consortium name="The Broad Institute Genomics Platform"/>
            <consortium name="The Broad Institute Genome Sequencing Center for Infectious Disease"/>
            <person name="Wu L."/>
            <person name="Ma J."/>
        </authorList>
    </citation>
    <scope>NUCLEOTIDE SEQUENCE [LARGE SCALE GENOMIC DNA]</scope>
    <source>
        <strain evidence="3">CGMCC 1.10759</strain>
    </source>
</reference>
<feature type="chain" id="PRO_5046320535" evidence="1">
    <location>
        <begin position="27"/>
        <end position="87"/>
    </location>
</feature>
<dbReference type="EMBL" id="JBHSDU010000015">
    <property type="protein sequence ID" value="MFC4314738.1"/>
    <property type="molecule type" value="Genomic_DNA"/>
</dbReference>
<evidence type="ECO:0000313" key="3">
    <source>
        <dbReference type="Proteomes" id="UP001595904"/>
    </source>
</evidence>
<proteinExistence type="predicted"/>
<name>A0ABV8T710_9GAMM</name>
<protein>
    <submittedName>
        <fullName evidence="2">Uncharacterized protein</fullName>
    </submittedName>
</protein>
<sequence>MKSRFILITAILATGVGFGVSSNSVASPPEAQASAQLGDHPAVVVARMQAKRGIDPNTFIVAHPAGVRQLAASPTATASTATASAGR</sequence>
<evidence type="ECO:0000313" key="2">
    <source>
        <dbReference type="EMBL" id="MFC4314738.1"/>
    </source>
</evidence>
<dbReference type="Proteomes" id="UP001595904">
    <property type="component" value="Unassembled WGS sequence"/>
</dbReference>
<accession>A0ABV8T710</accession>
<dbReference type="RefSeq" id="WP_380606165.1">
    <property type="nucleotide sequence ID" value="NZ_JBHSDU010000015.1"/>
</dbReference>
<organism evidence="2 3">
    <name type="scientific">Steroidobacter flavus</name>
    <dbReference type="NCBI Taxonomy" id="1842136"/>
    <lineage>
        <taxon>Bacteria</taxon>
        <taxon>Pseudomonadati</taxon>
        <taxon>Pseudomonadota</taxon>
        <taxon>Gammaproteobacteria</taxon>
        <taxon>Steroidobacterales</taxon>
        <taxon>Steroidobacteraceae</taxon>
        <taxon>Steroidobacter</taxon>
    </lineage>
</organism>